<evidence type="ECO:0000256" key="3">
    <source>
        <dbReference type="ARBA" id="ARBA00023163"/>
    </source>
</evidence>
<feature type="domain" description="NAC" evidence="6">
    <location>
        <begin position="83"/>
        <end position="252"/>
    </location>
</feature>
<keyword evidence="1" id="KW-0805">Transcription regulation</keyword>
<keyword evidence="2" id="KW-0238">DNA-binding</keyword>
<gene>
    <name evidence="7" type="ORF">E2562_013475</name>
</gene>
<dbReference type="GO" id="GO:0006355">
    <property type="term" value="P:regulation of DNA-templated transcription"/>
    <property type="evidence" value="ECO:0007669"/>
    <property type="project" value="InterPro"/>
</dbReference>
<evidence type="ECO:0000256" key="2">
    <source>
        <dbReference type="ARBA" id="ARBA00023125"/>
    </source>
</evidence>
<evidence type="ECO:0000259" key="6">
    <source>
        <dbReference type="PROSITE" id="PS51005"/>
    </source>
</evidence>
<accession>A0A6G1BVR2</accession>
<evidence type="ECO:0000313" key="7">
    <source>
        <dbReference type="EMBL" id="KAF0892089.1"/>
    </source>
</evidence>
<dbReference type="AlphaFoldDB" id="A0A6G1BVR2"/>
<keyword evidence="3" id="KW-0804">Transcription</keyword>
<dbReference type="Gene3D" id="2.170.150.80">
    <property type="entry name" value="NAC domain"/>
    <property type="match status" value="1"/>
</dbReference>
<dbReference type="PROSITE" id="PS51005">
    <property type="entry name" value="NAC"/>
    <property type="match status" value="1"/>
</dbReference>
<keyword evidence="8" id="KW-1185">Reference proteome</keyword>
<dbReference type="Pfam" id="PF02365">
    <property type="entry name" value="NAM"/>
    <property type="match status" value="1"/>
</dbReference>
<dbReference type="PANTHER" id="PTHR31719">
    <property type="entry name" value="NAC TRANSCRIPTION FACTOR 56"/>
    <property type="match status" value="1"/>
</dbReference>
<dbReference type="Proteomes" id="UP000479710">
    <property type="component" value="Unassembled WGS sequence"/>
</dbReference>
<dbReference type="InterPro" id="IPR036093">
    <property type="entry name" value="NAC_dom_sf"/>
</dbReference>
<feature type="region of interest" description="Disordered" evidence="5">
    <location>
        <begin position="26"/>
        <end position="62"/>
    </location>
</feature>
<proteinExistence type="predicted"/>
<dbReference type="InterPro" id="IPR003441">
    <property type="entry name" value="NAC-dom"/>
</dbReference>
<comment type="caution">
    <text evidence="7">The sequence shown here is derived from an EMBL/GenBank/DDBJ whole genome shotgun (WGS) entry which is preliminary data.</text>
</comment>
<sequence length="319" mass="37060">MSESAWPQEQEEKMLIMSESACEKEQQLPVMAESVREQDQLPAMSESEREQDQPLQTLQDTSGHRLLMQTQDTSVRSMTWYLNVPGIRFIPSDIELIVDYLQPKLRGEQLPTNYVHVCDIYSDHPEKLTSQLGGSVEGNWYIFSPRNRKYPNGGRPRRETGNIGFWKSTTKKEPILGTPGEDGRTEVIGYKGCLTYHVSDGNNMPKKPKKEMATKTAWKMWEFVCTNSNRPPTAEEEPMRLNDWVLCKITNKETCEVTKPNKKRKLQEKQQSPYQIVAIFIEWLLYYSLKRDTVSCFVYTVAITFALLPCKHERDWMNF</sequence>
<dbReference type="SUPFAM" id="SSF101941">
    <property type="entry name" value="NAC domain"/>
    <property type="match status" value="1"/>
</dbReference>
<evidence type="ECO:0000256" key="5">
    <source>
        <dbReference type="SAM" id="MobiDB-lite"/>
    </source>
</evidence>
<reference evidence="7 8" key="1">
    <citation type="submission" date="2019-11" db="EMBL/GenBank/DDBJ databases">
        <title>Whole genome sequence of Oryza granulata.</title>
        <authorList>
            <person name="Li W."/>
        </authorList>
    </citation>
    <scope>NUCLEOTIDE SEQUENCE [LARGE SCALE GENOMIC DNA]</scope>
    <source>
        <strain evidence="8">cv. Menghai</strain>
        <tissue evidence="7">Leaf</tissue>
    </source>
</reference>
<evidence type="ECO:0000256" key="1">
    <source>
        <dbReference type="ARBA" id="ARBA00023015"/>
    </source>
</evidence>
<protein>
    <recommendedName>
        <fullName evidence="6">NAC domain-containing protein</fullName>
    </recommendedName>
</protein>
<evidence type="ECO:0000313" key="8">
    <source>
        <dbReference type="Proteomes" id="UP000479710"/>
    </source>
</evidence>
<evidence type="ECO:0000256" key="4">
    <source>
        <dbReference type="ARBA" id="ARBA00023242"/>
    </source>
</evidence>
<keyword evidence="4" id="KW-0539">Nucleus</keyword>
<dbReference type="PANTHER" id="PTHR31719:SF179">
    <property type="entry name" value="OS08G0148400 PROTEIN"/>
    <property type="match status" value="1"/>
</dbReference>
<dbReference type="EMBL" id="SPHZ02000011">
    <property type="protein sequence ID" value="KAF0892089.1"/>
    <property type="molecule type" value="Genomic_DNA"/>
</dbReference>
<organism evidence="7 8">
    <name type="scientific">Oryza meyeriana var. granulata</name>
    <dbReference type="NCBI Taxonomy" id="110450"/>
    <lineage>
        <taxon>Eukaryota</taxon>
        <taxon>Viridiplantae</taxon>
        <taxon>Streptophyta</taxon>
        <taxon>Embryophyta</taxon>
        <taxon>Tracheophyta</taxon>
        <taxon>Spermatophyta</taxon>
        <taxon>Magnoliopsida</taxon>
        <taxon>Liliopsida</taxon>
        <taxon>Poales</taxon>
        <taxon>Poaceae</taxon>
        <taxon>BOP clade</taxon>
        <taxon>Oryzoideae</taxon>
        <taxon>Oryzeae</taxon>
        <taxon>Oryzinae</taxon>
        <taxon>Oryza</taxon>
        <taxon>Oryza meyeriana</taxon>
    </lineage>
</organism>
<dbReference type="OrthoDB" id="693722at2759"/>
<dbReference type="GO" id="GO:0003677">
    <property type="term" value="F:DNA binding"/>
    <property type="evidence" value="ECO:0007669"/>
    <property type="project" value="UniProtKB-KW"/>
</dbReference>
<name>A0A6G1BVR2_9ORYZ</name>